<evidence type="ECO:0000313" key="8">
    <source>
        <dbReference type="Proteomes" id="UP000006701"/>
    </source>
</evidence>
<dbReference type="OrthoDB" id="1232at2759"/>
<dbReference type="PANTHER" id="PTHR13556:SF2">
    <property type="entry name" value="TRANSCRIPTIONAL ADAPTER 3"/>
    <property type="match status" value="1"/>
</dbReference>
<dbReference type="VEuPathDB" id="FungiDB:ACLA_030070"/>
<organism evidence="7 8">
    <name type="scientific">Aspergillus clavatus (strain ATCC 1007 / CBS 513.65 / DSM 816 / NCTC 3887 / NRRL 1 / QM 1276 / 107)</name>
    <dbReference type="NCBI Taxonomy" id="344612"/>
    <lineage>
        <taxon>Eukaryota</taxon>
        <taxon>Fungi</taxon>
        <taxon>Dikarya</taxon>
        <taxon>Ascomycota</taxon>
        <taxon>Pezizomycotina</taxon>
        <taxon>Eurotiomycetes</taxon>
        <taxon>Eurotiomycetidae</taxon>
        <taxon>Eurotiales</taxon>
        <taxon>Aspergillaceae</taxon>
        <taxon>Aspergillus</taxon>
        <taxon>Aspergillus subgen. Fumigati</taxon>
    </lineage>
</organism>
<feature type="compositionally biased region" description="Acidic residues" evidence="6">
    <location>
        <begin position="239"/>
        <end position="251"/>
    </location>
</feature>
<keyword evidence="4" id="KW-0804">Transcription</keyword>
<dbReference type="Pfam" id="PF10198">
    <property type="entry name" value="Ada3"/>
    <property type="match status" value="1"/>
</dbReference>
<dbReference type="AlphaFoldDB" id="A1CRK3"/>
<evidence type="ECO:0000256" key="6">
    <source>
        <dbReference type="SAM" id="MobiDB-lite"/>
    </source>
</evidence>
<dbReference type="KEGG" id="act:ACLA_030070"/>
<dbReference type="eggNOG" id="KOG4191">
    <property type="taxonomic scope" value="Eukaryota"/>
</dbReference>
<dbReference type="STRING" id="344612.A1CRK3"/>
<keyword evidence="3" id="KW-0805">Transcription regulation</keyword>
<feature type="compositionally biased region" description="Basic residues" evidence="6">
    <location>
        <begin position="592"/>
        <end position="606"/>
    </location>
</feature>
<evidence type="ECO:0000256" key="2">
    <source>
        <dbReference type="ARBA" id="ARBA00005330"/>
    </source>
</evidence>
<comment type="similarity">
    <text evidence="2">Belongs to the NGG1 family.</text>
</comment>
<proteinExistence type="inferred from homology"/>
<dbReference type="EMBL" id="DS027059">
    <property type="protein sequence ID" value="EAW08274.1"/>
    <property type="molecule type" value="Genomic_DNA"/>
</dbReference>
<feature type="compositionally biased region" description="Low complexity" evidence="6">
    <location>
        <begin position="451"/>
        <end position="462"/>
    </location>
</feature>
<dbReference type="InterPro" id="IPR019340">
    <property type="entry name" value="Histone_AcTrfase_su3"/>
</dbReference>
<feature type="region of interest" description="Disordered" evidence="6">
    <location>
        <begin position="1"/>
        <end position="45"/>
    </location>
</feature>
<accession>A1CRK3</accession>
<feature type="compositionally biased region" description="Basic and acidic residues" evidence="6">
    <location>
        <begin position="152"/>
        <end position="179"/>
    </location>
</feature>
<dbReference type="GO" id="GO:0000124">
    <property type="term" value="C:SAGA complex"/>
    <property type="evidence" value="ECO:0007669"/>
    <property type="project" value="TreeGrafter"/>
</dbReference>
<evidence type="ECO:0000256" key="1">
    <source>
        <dbReference type="ARBA" id="ARBA00004123"/>
    </source>
</evidence>
<name>A1CRK3_ASPCL</name>
<feature type="compositionally biased region" description="Basic residues" evidence="6">
    <location>
        <begin position="142"/>
        <end position="151"/>
    </location>
</feature>
<feature type="region of interest" description="Disordered" evidence="6">
    <location>
        <begin position="592"/>
        <end position="617"/>
    </location>
</feature>
<comment type="subcellular location">
    <subcellularLocation>
        <location evidence="1">Nucleus</location>
    </subcellularLocation>
</comment>
<evidence type="ECO:0000313" key="7">
    <source>
        <dbReference type="EMBL" id="EAW08274.1"/>
    </source>
</evidence>
<keyword evidence="5" id="KW-0539">Nucleus</keyword>
<feature type="compositionally biased region" description="Basic and acidic residues" evidence="6">
    <location>
        <begin position="106"/>
        <end position="130"/>
    </location>
</feature>
<reference evidence="7 8" key="1">
    <citation type="journal article" date="2008" name="PLoS Genet.">
        <title>Genomic islands in the pathogenic filamentous fungus Aspergillus fumigatus.</title>
        <authorList>
            <person name="Fedorova N.D."/>
            <person name="Khaldi N."/>
            <person name="Joardar V.S."/>
            <person name="Maiti R."/>
            <person name="Amedeo P."/>
            <person name="Anderson M.J."/>
            <person name="Crabtree J."/>
            <person name="Silva J.C."/>
            <person name="Badger J.H."/>
            <person name="Albarraq A."/>
            <person name="Angiuoli S."/>
            <person name="Bussey H."/>
            <person name="Bowyer P."/>
            <person name="Cotty P.J."/>
            <person name="Dyer P.S."/>
            <person name="Egan A."/>
            <person name="Galens K."/>
            <person name="Fraser-Liggett C.M."/>
            <person name="Haas B.J."/>
            <person name="Inman J.M."/>
            <person name="Kent R."/>
            <person name="Lemieux S."/>
            <person name="Malavazi I."/>
            <person name="Orvis J."/>
            <person name="Roemer T."/>
            <person name="Ronning C.M."/>
            <person name="Sundaram J.P."/>
            <person name="Sutton G."/>
            <person name="Turner G."/>
            <person name="Venter J.C."/>
            <person name="White O.R."/>
            <person name="Whitty B.R."/>
            <person name="Youngman P."/>
            <person name="Wolfe K.H."/>
            <person name="Goldman G.H."/>
            <person name="Wortman J.R."/>
            <person name="Jiang B."/>
            <person name="Denning D.W."/>
            <person name="Nierman W.C."/>
        </authorList>
    </citation>
    <scope>NUCLEOTIDE SEQUENCE [LARGE SCALE GENOMIC DNA]</scope>
    <source>
        <strain evidence="8">ATCC 1007 / CBS 513.65 / DSM 816 / NCTC 3887 / NRRL 1</strain>
    </source>
</reference>
<dbReference type="GO" id="GO:0006357">
    <property type="term" value="P:regulation of transcription by RNA polymerase II"/>
    <property type="evidence" value="ECO:0007669"/>
    <property type="project" value="TreeGrafter"/>
</dbReference>
<evidence type="ECO:0000256" key="4">
    <source>
        <dbReference type="ARBA" id="ARBA00023163"/>
    </source>
</evidence>
<dbReference type="OMA" id="DLSHMMA"/>
<evidence type="ECO:0000256" key="3">
    <source>
        <dbReference type="ARBA" id="ARBA00023015"/>
    </source>
</evidence>
<keyword evidence="8" id="KW-1185">Reference proteome</keyword>
<dbReference type="GeneID" id="4701800"/>
<dbReference type="GO" id="GO:0005634">
    <property type="term" value="C:nucleus"/>
    <property type="evidence" value="ECO:0007669"/>
    <property type="project" value="UniProtKB-SubCell"/>
</dbReference>
<dbReference type="PANTHER" id="PTHR13556">
    <property type="entry name" value="TRANSCRIPTIONAL ADAPTER 3-RELATED"/>
    <property type="match status" value="1"/>
</dbReference>
<feature type="region of interest" description="Disordered" evidence="6">
    <location>
        <begin position="439"/>
        <end position="492"/>
    </location>
</feature>
<dbReference type="GO" id="GO:0003713">
    <property type="term" value="F:transcription coactivator activity"/>
    <property type="evidence" value="ECO:0007669"/>
    <property type="project" value="TreeGrafter"/>
</dbReference>
<protein>
    <submittedName>
        <fullName evidence="7">Transcriptional regulator Ngg1, putative</fullName>
    </submittedName>
</protein>
<dbReference type="Proteomes" id="UP000006701">
    <property type="component" value="Unassembled WGS sequence"/>
</dbReference>
<feature type="region of interest" description="Disordered" evidence="6">
    <location>
        <begin position="106"/>
        <end position="269"/>
    </location>
</feature>
<gene>
    <name evidence="7" type="ORF">ACLA_030070</name>
</gene>
<evidence type="ECO:0000256" key="5">
    <source>
        <dbReference type="ARBA" id="ARBA00023242"/>
    </source>
</evidence>
<feature type="compositionally biased region" description="Low complexity" evidence="6">
    <location>
        <begin position="218"/>
        <end position="238"/>
    </location>
</feature>
<sequence length="682" mass="74547">MPGASKGKGKGREARPSRSRNTTPSSSFSAAPTSAATQASYLDNDVSKLLIPGTIQYGEILDRMNGVGPIPDSKSLESLMEHLKTLSQLAEARSDACDAGIRELSQKRKEVVEEQDSYDRETTLKMKREADDEEEEPSRASKGGKLKKRRERGGSTKEDRPLAHGAHDIARQDGGETKVEGALAALPGPSPIINPANESNLAASPASKKSKNMAAEEPSSLSPPSLTSPKPAVTAAEAAADDESASDEDIDEHQPDPAPAIPQLQVFGSNPLKFDDPTIYHIRDVTPEMMDDEKKDIYCVNRFPRSDLSHMMAGVPPDKDFSNAKPTNQVSANTFLAYIDPYVRPLTEEDIAFLKEKGDRTTPFIMPPRGKKHYTEIWAEEDGLMNVDSANGDREHLPLNQGRGSIDQVTDETVETDKVSVGPLVSRLYSLLRYEHRADPEDTSATGATNGEGSSSGFLGESMDIDQPAGDSENKPLPSATSFPDASPSGFKVPAAKLDHAQLDERLKAELRHIGFLGADDNPDYDAHYDDDIAQRLRLLQSELKKQMIVNHARKTRLLDIARERMAHQEYTTIHDDLDSQVQQAYLKRTRTLGKSKKGSQAKHRPGGAGGAGVAAAGVGRPAIGDVARTLMDRRKRWQECIGPIFKDSKTSVPSKEETIFDPAVMAEYEKTELEGWDEEQE</sequence>
<feature type="compositionally biased region" description="Low complexity" evidence="6">
    <location>
        <begin position="19"/>
        <end position="40"/>
    </location>
</feature>
<dbReference type="RefSeq" id="XP_001269700.1">
    <property type="nucleotide sequence ID" value="XM_001269699.1"/>
</dbReference>
<dbReference type="HOGENOM" id="CLU_016102_0_0_1"/>